<organism evidence="3 4">
    <name type="scientific">Candidatus Mycobacterium methanotrophicum</name>
    <dbReference type="NCBI Taxonomy" id="2943498"/>
    <lineage>
        <taxon>Bacteria</taxon>
        <taxon>Bacillati</taxon>
        <taxon>Actinomycetota</taxon>
        <taxon>Actinomycetes</taxon>
        <taxon>Mycobacteriales</taxon>
        <taxon>Mycobacteriaceae</taxon>
        <taxon>Mycobacterium</taxon>
    </lineage>
</organism>
<feature type="region of interest" description="Disordered" evidence="1">
    <location>
        <begin position="118"/>
        <end position="158"/>
    </location>
</feature>
<accession>A0ABY4QNS2</accession>
<name>A0ABY4QNS2_9MYCO</name>
<feature type="compositionally biased region" description="Polar residues" evidence="1">
    <location>
        <begin position="50"/>
        <end position="59"/>
    </location>
</feature>
<keyword evidence="4" id="KW-1185">Reference proteome</keyword>
<dbReference type="Pfam" id="PF05423">
    <property type="entry name" value="Mycobact_memb"/>
    <property type="match status" value="1"/>
</dbReference>
<protein>
    <submittedName>
        <fullName evidence="3">MmpS family protein</fullName>
    </submittedName>
</protein>
<evidence type="ECO:0000313" key="4">
    <source>
        <dbReference type="Proteomes" id="UP001056610"/>
    </source>
</evidence>
<feature type="compositionally biased region" description="Basic and acidic residues" evidence="1">
    <location>
        <begin position="1"/>
        <end position="11"/>
    </location>
</feature>
<evidence type="ECO:0000256" key="2">
    <source>
        <dbReference type="SAM" id="Phobius"/>
    </source>
</evidence>
<sequence length="248" mass="25968">MSDPRRSEHTRSAQQGTEQTERIRQAYPPYSDPAYSGQSVYPPSYYPGSAPNSNATNPTDKFPRYWVHGQTPPDQPSGEPPSRRPKAPRWLWIAAALAVLLVAALVVALVIANGAARKQTEVPSLPSSPTAASTTSTPPSSSPSTSAPSSTASTSPTNAGAMQAVGYSVTGEGHAISITYVDNDGMMHTEFNVVLPWSKEVSLPASSSAKANITIINIGHDVTCSLTVDGVEVSERTGVGLTVCNGSS</sequence>
<feature type="region of interest" description="Disordered" evidence="1">
    <location>
        <begin position="1"/>
        <end position="85"/>
    </location>
</feature>
<dbReference type="InterPro" id="IPR008693">
    <property type="entry name" value="MmpS"/>
</dbReference>
<evidence type="ECO:0000313" key="3">
    <source>
        <dbReference type="EMBL" id="UQX12657.1"/>
    </source>
</evidence>
<keyword evidence="2" id="KW-0472">Membrane</keyword>
<dbReference type="EMBL" id="CP097320">
    <property type="protein sequence ID" value="UQX12657.1"/>
    <property type="molecule type" value="Genomic_DNA"/>
</dbReference>
<reference evidence="3" key="1">
    <citation type="submission" date="2022-05" db="EMBL/GenBank/DDBJ databases">
        <title>A methanotrophic Mycobacterium dominates a cave microbial ecosystem.</title>
        <authorList>
            <person name="Van Spanning R.J.M."/>
            <person name="Guan Q."/>
            <person name="Melkonian C."/>
            <person name="Gallant J."/>
            <person name="Polerecky L."/>
            <person name="Flot J.-F."/>
            <person name="Brandt B.W."/>
            <person name="Braster M."/>
            <person name="Iturbe Espinoza P."/>
            <person name="Aerts J."/>
            <person name="Meima-Franke M."/>
            <person name="Piersma S.R."/>
            <person name="Bunduc C."/>
            <person name="Ummels R."/>
            <person name="Pain A."/>
            <person name="Fleming E.J."/>
            <person name="van der Wel N."/>
            <person name="Gherman V.D."/>
            <person name="Sarbu S.M."/>
            <person name="Bodelier P.L.E."/>
            <person name="Bitter W."/>
        </authorList>
    </citation>
    <scope>NUCLEOTIDE SEQUENCE</scope>
    <source>
        <strain evidence="3">Sulfur Cave</strain>
    </source>
</reference>
<dbReference type="RefSeq" id="WP_219066622.1">
    <property type="nucleotide sequence ID" value="NZ_CAJUXY010000009.1"/>
</dbReference>
<keyword evidence="2" id="KW-1133">Transmembrane helix</keyword>
<gene>
    <name evidence="3" type="ORF">M5I08_10915</name>
</gene>
<feature type="transmembrane region" description="Helical" evidence="2">
    <location>
        <begin position="90"/>
        <end position="112"/>
    </location>
</feature>
<feature type="compositionally biased region" description="Low complexity" evidence="1">
    <location>
        <begin position="123"/>
        <end position="157"/>
    </location>
</feature>
<dbReference type="Proteomes" id="UP001056610">
    <property type="component" value="Chromosome"/>
</dbReference>
<evidence type="ECO:0000256" key="1">
    <source>
        <dbReference type="SAM" id="MobiDB-lite"/>
    </source>
</evidence>
<keyword evidence="2" id="KW-0812">Transmembrane</keyword>
<proteinExistence type="predicted"/>